<proteinExistence type="predicted"/>
<dbReference type="SMART" id="SM00852">
    <property type="entry name" value="MoCF_biosynth"/>
    <property type="match status" value="1"/>
</dbReference>
<keyword evidence="3" id="KW-1185">Reference proteome</keyword>
<sequence>MSLTASIITIGDEILSGDITNTNATWIAKRLHDNGVVVRMCAAIGDEIEDISKLIHFCEEMADWIFITGGLGPTHDDITREAIAYATGKKLVQNEEARSLLIPRFGAGKHTLKLCELPEGCEVIDNPVGAAPGFIVDRLIVLPGVPEEMEAMFNSIADRFLDDAPVVKWITLPRYEVELADLLREASERFPDVKIGSYPQWGEKVKIRLSASDAAKIEEVIAYFRKEGLDIP</sequence>
<name>A0A1F2PDK7_9EURY</name>
<dbReference type="InterPro" id="IPR036425">
    <property type="entry name" value="MoaB/Mog-like_dom_sf"/>
</dbReference>
<evidence type="ECO:0000313" key="3">
    <source>
        <dbReference type="Proteomes" id="UP000186940"/>
    </source>
</evidence>
<dbReference type="CDD" id="cd00885">
    <property type="entry name" value="cinA"/>
    <property type="match status" value="1"/>
</dbReference>
<protein>
    <submittedName>
        <fullName evidence="2">Competence damage-inducible protein A</fullName>
    </submittedName>
</protein>
<evidence type="ECO:0000313" key="2">
    <source>
        <dbReference type="EMBL" id="OFV68771.1"/>
    </source>
</evidence>
<accession>A0A1F2PDK7</accession>
<dbReference type="InterPro" id="IPR050101">
    <property type="entry name" value="CinA"/>
</dbReference>
<dbReference type="InterPro" id="IPR056596">
    <property type="entry name" value="FLAD1_M"/>
</dbReference>
<reference evidence="2" key="1">
    <citation type="submission" date="2016-05" db="EMBL/GenBank/DDBJ databases">
        <title>Microbial consortia oxidize butane by reversing methanogenesis.</title>
        <authorList>
            <person name="Laso-Perez R."/>
            <person name="Richter M."/>
            <person name="Wegener G."/>
            <person name="Musat F."/>
        </authorList>
    </citation>
    <scope>NUCLEOTIDE SEQUENCE [LARGE SCALE GENOMIC DNA]</scope>
    <source>
        <strain evidence="2">BOX2</strain>
    </source>
</reference>
<dbReference type="Proteomes" id="UP000186940">
    <property type="component" value="Unassembled WGS sequence"/>
</dbReference>
<dbReference type="SUPFAM" id="SSF53218">
    <property type="entry name" value="Molybdenum cofactor biosynthesis proteins"/>
    <property type="match status" value="1"/>
</dbReference>
<dbReference type="NCBIfam" id="TIGR00177">
    <property type="entry name" value="molyb_syn"/>
    <property type="match status" value="1"/>
</dbReference>
<dbReference type="EMBL" id="LYOS01000001">
    <property type="protein sequence ID" value="OFV68771.1"/>
    <property type="molecule type" value="Genomic_DNA"/>
</dbReference>
<dbReference type="Pfam" id="PF00994">
    <property type="entry name" value="MoCF_biosynth"/>
    <property type="match status" value="1"/>
</dbReference>
<dbReference type="PATRIC" id="fig|1838285.3.peg.452"/>
<comment type="caution">
    <text evidence="2">The sequence shown here is derived from an EMBL/GenBank/DDBJ whole genome shotgun (WGS) entry which is preliminary data.</text>
</comment>
<dbReference type="STRING" id="1838285.SCAL_000447"/>
<dbReference type="Pfam" id="PF24102">
    <property type="entry name" value="FLAD1_M"/>
    <property type="match status" value="1"/>
</dbReference>
<dbReference type="InterPro" id="IPR001453">
    <property type="entry name" value="MoaB/Mog_dom"/>
</dbReference>
<dbReference type="AlphaFoldDB" id="A0A1F2PDK7"/>
<dbReference type="PANTHER" id="PTHR13939">
    <property type="entry name" value="NICOTINAMIDE-NUCLEOTIDE AMIDOHYDROLASE PNCC"/>
    <property type="match status" value="1"/>
</dbReference>
<gene>
    <name evidence="2" type="ORF">SCAL_000447</name>
</gene>
<dbReference type="Gene3D" id="3.40.980.10">
    <property type="entry name" value="MoaB/Mog-like domain"/>
    <property type="match status" value="1"/>
</dbReference>
<dbReference type="PANTHER" id="PTHR13939:SF0">
    <property type="entry name" value="NMN AMIDOHYDROLASE-LIKE PROTEIN YFAY"/>
    <property type="match status" value="1"/>
</dbReference>
<feature type="domain" description="MoaB/Mog" evidence="1">
    <location>
        <begin position="6"/>
        <end position="164"/>
    </location>
</feature>
<organism evidence="2 3">
    <name type="scientific">Candidatus Syntropharchaeum caldarium</name>
    <dbReference type="NCBI Taxonomy" id="1838285"/>
    <lineage>
        <taxon>Archaea</taxon>
        <taxon>Methanobacteriati</taxon>
        <taxon>Methanobacteriota</taxon>
        <taxon>Stenosarchaea group</taxon>
        <taxon>Methanomicrobia</taxon>
        <taxon>Methanosarcinales</taxon>
        <taxon>ANME-2 cluster</taxon>
        <taxon>Candidatus Syntropharchaeum</taxon>
    </lineage>
</organism>
<evidence type="ECO:0000259" key="1">
    <source>
        <dbReference type="SMART" id="SM00852"/>
    </source>
</evidence>